<organism evidence="11 12">
    <name type="scientific">Genlisea aurea</name>
    <dbReference type="NCBI Taxonomy" id="192259"/>
    <lineage>
        <taxon>Eukaryota</taxon>
        <taxon>Viridiplantae</taxon>
        <taxon>Streptophyta</taxon>
        <taxon>Embryophyta</taxon>
        <taxon>Tracheophyta</taxon>
        <taxon>Spermatophyta</taxon>
        <taxon>Magnoliopsida</taxon>
        <taxon>eudicotyledons</taxon>
        <taxon>Gunneridae</taxon>
        <taxon>Pentapetalae</taxon>
        <taxon>asterids</taxon>
        <taxon>lamiids</taxon>
        <taxon>Lamiales</taxon>
        <taxon>Lentibulariaceae</taxon>
        <taxon>Genlisea</taxon>
    </lineage>
</organism>
<evidence type="ECO:0000313" key="11">
    <source>
        <dbReference type="EMBL" id="EPS57918.1"/>
    </source>
</evidence>
<evidence type="ECO:0000256" key="1">
    <source>
        <dbReference type="ARBA" id="ARBA00004141"/>
    </source>
</evidence>
<protein>
    <recommendedName>
        <fullName evidence="13">Elongation of fatty acids protein 3-like</fullName>
    </recommendedName>
</protein>
<keyword evidence="6 10" id="KW-1133">Transmembrane helix</keyword>
<keyword evidence="12" id="KW-1185">Reference proteome</keyword>
<dbReference type="EMBL" id="AUSU01009707">
    <property type="protein sequence ID" value="EPS57918.1"/>
    <property type="molecule type" value="Genomic_DNA"/>
</dbReference>
<feature type="transmembrane region" description="Helical" evidence="10">
    <location>
        <begin position="239"/>
        <end position="261"/>
    </location>
</feature>
<dbReference type="OrthoDB" id="434092at2759"/>
<evidence type="ECO:0000256" key="9">
    <source>
        <dbReference type="ARBA" id="ARBA00023160"/>
    </source>
</evidence>
<name>S8D5M5_9LAMI</name>
<dbReference type="GO" id="GO:0019367">
    <property type="term" value="P:fatty acid elongation, saturated fatty acid"/>
    <property type="evidence" value="ECO:0007669"/>
    <property type="project" value="TreeGrafter"/>
</dbReference>
<keyword evidence="3" id="KW-0808">Transferase</keyword>
<sequence length="284" mass="32539">MVYYLSDHPSVVGFRWGQPGWFGTTWLFLFSSIFLYIVSTLILHTLLLLLFRHRRPLPLGPIPAVHSLGMILISLFIFSGILLSVAAEIRDMRGLWRRHYGTSPVQWLLCFPVGTRTSGRVFFWSYLYYLSRYLHALCTFIALLRCRRISLLKLFNNSILIFMSFLWLEFSQSFQIIAILLATSFYSVVYGYRFWTAIGLPAACFPIVVNCRILLLSCNLICHFAVLLLHYIKGGCNGIGAWVFNSVLNGAILLLFVCSHVGKWKRRRRSKAVHGDAADKVVNT</sequence>
<keyword evidence="9" id="KW-0275">Fatty acid biosynthesis</keyword>
<gene>
    <name evidence="11" type="ORF">M569_16899</name>
</gene>
<reference evidence="11 12" key="1">
    <citation type="journal article" date="2013" name="BMC Genomics">
        <title>The miniature genome of a carnivorous plant Genlisea aurea contains a low number of genes and short non-coding sequences.</title>
        <authorList>
            <person name="Leushkin E.V."/>
            <person name="Sutormin R.A."/>
            <person name="Nabieva E.R."/>
            <person name="Penin A.A."/>
            <person name="Kondrashov A.S."/>
            <person name="Logacheva M.D."/>
        </authorList>
    </citation>
    <scope>NUCLEOTIDE SEQUENCE [LARGE SCALE GENOMIC DNA]</scope>
</reference>
<evidence type="ECO:0000313" key="12">
    <source>
        <dbReference type="Proteomes" id="UP000015453"/>
    </source>
</evidence>
<comment type="subcellular location">
    <subcellularLocation>
        <location evidence="1">Membrane</location>
        <topology evidence="1">Multi-pass membrane protein</topology>
    </subcellularLocation>
</comment>
<proteinExistence type="predicted"/>
<keyword evidence="5" id="KW-0276">Fatty acid metabolism</keyword>
<keyword evidence="7" id="KW-0443">Lipid metabolism</keyword>
<evidence type="ECO:0000256" key="6">
    <source>
        <dbReference type="ARBA" id="ARBA00022989"/>
    </source>
</evidence>
<evidence type="ECO:0000256" key="7">
    <source>
        <dbReference type="ARBA" id="ARBA00023098"/>
    </source>
</evidence>
<evidence type="ECO:0000256" key="10">
    <source>
        <dbReference type="SAM" id="Phobius"/>
    </source>
</evidence>
<dbReference type="GO" id="GO:0009922">
    <property type="term" value="F:fatty acid elongase activity"/>
    <property type="evidence" value="ECO:0007669"/>
    <property type="project" value="InterPro"/>
</dbReference>
<feature type="transmembrane region" description="Helical" evidence="10">
    <location>
        <begin position="126"/>
        <end position="144"/>
    </location>
</feature>
<feature type="transmembrane region" description="Helical" evidence="10">
    <location>
        <begin position="63"/>
        <end position="87"/>
    </location>
</feature>
<feature type="transmembrane region" description="Helical" evidence="10">
    <location>
        <begin position="151"/>
        <end position="168"/>
    </location>
</feature>
<accession>S8D5M5</accession>
<dbReference type="GO" id="GO:0005789">
    <property type="term" value="C:endoplasmic reticulum membrane"/>
    <property type="evidence" value="ECO:0007669"/>
    <property type="project" value="TreeGrafter"/>
</dbReference>
<dbReference type="GO" id="GO:0034625">
    <property type="term" value="P:fatty acid elongation, monounsaturated fatty acid"/>
    <property type="evidence" value="ECO:0007669"/>
    <property type="project" value="TreeGrafter"/>
</dbReference>
<dbReference type="PANTHER" id="PTHR11157:SF11">
    <property type="entry name" value="ELONGATION OF FATTY ACIDS PROTEIN 3-LIKE"/>
    <property type="match status" value="1"/>
</dbReference>
<evidence type="ECO:0000256" key="2">
    <source>
        <dbReference type="ARBA" id="ARBA00022516"/>
    </source>
</evidence>
<dbReference type="GO" id="GO:0042761">
    <property type="term" value="P:very long-chain fatty acid biosynthetic process"/>
    <property type="evidence" value="ECO:0007669"/>
    <property type="project" value="TreeGrafter"/>
</dbReference>
<keyword evidence="8 10" id="KW-0472">Membrane</keyword>
<dbReference type="GO" id="GO:0030148">
    <property type="term" value="P:sphingolipid biosynthetic process"/>
    <property type="evidence" value="ECO:0007669"/>
    <property type="project" value="TreeGrafter"/>
</dbReference>
<dbReference type="Proteomes" id="UP000015453">
    <property type="component" value="Unassembled WGS sequence"/>
</dbReference>
<feature type="transmembrane region" description="Helical" evidence="10">
    <location>
        <begin position="174"/>
        <end position="192"/>
    </location>
</feature>
<dbReference type="PANTHER" id="PTHR11157">
    <property type="entry name" value="FATTY ACID ACYL TRANSFERASE-RELATED"/>
    <property type="match status" value="1"/>
</dbReference>
<evidence type="ECO:0000256" key="5">
    <source>
        <dbReference type="ARBA" id="ARBA00022832"/>
    </source>
</evidence>
<dbReference type="InterPro" id="IPR002076">
    <property type="entry name" value="ELO_fam"/>
</dbReference>
<keyword evidence="2" id="KW-0444">Lipid biosynthesis</keyword>
<dbReference type="Pfam" id="PF01151">
    <property type="entry name" value="ELO"/>
    <property type="match status" value="1"/>
</dbReference>
<comment type="caution">
    <text evidence="11">The sequence shown here is derived from an EMBL/GenBank/DDBJ whole genome shotgun (WGS) entry which is preliminary data.</text>
</comment>
<evidence type="ECO:0000256" key="8">
    <source>
        <dbReference type="ARBA" id="ARBA00023136"/>
    </source>
</evidence>
<keyword evidence="4 10" id="KW-0812">Transmembrane</keyword>
<feature type="transmembrane region" description="Helical" evidence="10">
    <location>
        <begin position="213"/>
        <end position="233"/>
    </location>
</feature>
<dbReference type="GO" id="GO:0034626">
    <property type="term" value="P:fatty acid elongation, polyunsaturated fatty acid"/>
    <property type="evidence" value="ECO:0007669"/>
    <property type="project" value="TreeGrafter"/>
</dbReference>
<evidence type="ECO:0000256" key="4">
    <source>
        <dbReference type="ARBA" id="ARBA00022692"/>
    </source>
</evidence>
<evidence type="ECO:0008006" key="13">
    <source>
        <dbReference type="Google" id="ProtNLM"/>
    </source>
</evidence>
<feature type="transmembrane region" description="Helical" evidence="10">
    <location>
        <begin position="26"/>
        <end position="51"/>
    </location>
</feature>
<dbReference type="AlphaFoldDB" id="S8D5M5"/>
<evidence type="ECO:0000256" key="3">
    <source>
        <dbReference type="ARBA" id="ARBA00022679"/>
    </source>
</evidence>